<dbReference type="PROSITE" id="PS51194">
    <property type="entry name" value="HELICASE_CTER"/>
    <property type="match status" value="1"/>
</dbReference>
<feature type="domain" description="Helicase ATP-binding" evidence="9">
    <location>
        <begin position="81"/>
        <end position="258"/>
    </location>
</feature>
<keyword evidence="1 7" id="KW-0547">Nucleotide-binding</keyword>
<dbReference type="GO" id="GO:0003724">
    <property type="term" value="F:RNA helicase activity"/>
    <property type="evidence" value="ECO:0007669"/>
    <property type="project" value="UniProtKB-EC"/>
</dbReference>
<evidence type="ECO:0000256" key="8">
    <source>
        <dbReference type="SAM" id="MobiDB-lite"/>
    </source>
</evidence>
<feature type="domain" description="DEAD-box RNA helicase Q" evidence="11">
    <location>
        <begin position="50"/>
        <end position="78"/>
    </location>
</feature>
<dbReference type="Gene3D" id="3.40.50.300">
    <property type="entry name" value="P-loop containing nucleotide triphosphate hydrolases"/>
    <property type="match status" value="2"/>
</dbReference>
<reference evidence="12 13" key="1">
    <citation type="submission" date="2019-07" db="EMBL/GenBank/DDBJ databases">
        <authorList>
            <person name="Jastrzebski P J."/>
            <person name="Paukszto L."/>
            <person name="Jastrzebski P J."/>
        </authorList>
    </citation>
    <scope>NUCLEOTIDE SEQUENCE [LARGE SCALE GENOMIC DNA]</scope>
    <source>
        <strain evidence="12 13">WMS-il1</strain>
    </source>
</reference>
<comment type="similarity">
    <text evidence="7">Belongs to the DEAD box helicase family.</text>
</comment>
<feature type="region of interest" description="Disordered" evidence="8">
    <location>
        <begin position="593"/>
        <end position="637"/>
    </location>
</feature>
<evidence type="ECO:0000256" key="5">
    <source>
        <dbReference type="ARBA" id="ARBA00022884"/>
    </source>
</evidence>
<dbReference type="GO" id="GO:0005524">
    <property type="term" value="F:ATP binding"/>
    <property type="evidence" value="ECO:0007669"/>
    <property type="project" value="UniProtKB-UniRule"/>
</dbReference>
<feature type="compositionally biased region" description="Basic and acidic residues" evidence="8">
    <location>
        <begin position="610"/>
        <end position="626"/>
    </location>
</feature>
<dbReference type="InterPro" id="IPR014001">
    <property type="entry name" value="Helicase_ATP-bd"/>
</dbReference>
<evidence type="ECO:0000259" key="9">
    <source>
        <dbReference type="PROSITE" id="PS51192"/>
    </source>
</evidence>
<dbReference type="GO" id="GO:0016787">
    <property type="term" value="F:hydrolase activity"/>
    <property type="evidence" value="ECO:0007669"/>
    <property type="project" value="UniProtKB-KW"/>
</dbReference>
<dbReference type="Pfam" id="PF00270">
    <property type="entry name" value="DEAD"/>
    <property type="match status" value="1"/>
</dbReference>
<dbReference type="EMBL" id="CABIJS010000333">
    <property type="protein sequence ID" value="VUZ49398.1"/>
    <property type="molecule type" value="Genomic_DNA"/>
</dbReference>
<name>A0A564YRR9_HYMDI</name>
<dbReference type="InterPro" id="IPR001650">
    <property type="entry name" value="Helicase_C-like"/>
</dbReference>
<evidence type="ECO:0000256" key="3">
    <source>
        <dbReference type="ARBA" id="ARBA00022806"/>
    </source>
</evidence>
<dbReference type="SUPFAM" id="SSF52540">
    <property type="entry name" value="P-loop containing nucleoside triphosphate hydrolases"/>
    <property type="match status" value="2"/>
</dbReference>
<organism evidence="12 13">
    <name type="scientific">Hymenolepis diminuta</name>
    <name type="common">Rat tapeworm</name>
    <dbReference type="NCBI Taxonomy" id="6216"/>
    <lineage>
        <taxon>Eukaryota</taxon>
        <taxon>Metazoa</taxon>
        <taxon>Spiralia</taxon>
        <taxon>Lophotrochozoa</taxon>
        <taxon>Platyhelminthes</taxon>
        <taxon>Cestoda</taxon>
        <taxon>Eucestoda</taxon>
        <taxon>Cyclophyllidea</taxon>
        <taxon>Hymenolepididae</taxon>
        <taxon>Hymenolepis</taxon>
    </lineage>
</organism>
<feature type="region of interest" description="Disordered" evidence="8">
    <location>
        <begin position="713"/>
        <end position="809"/>
    </location>
</feature>
<evidence type="ECO:0000313" key="13">
    <source>
        <dbReference type="Proteomes" id="UP000321570"/>
    </source>
</evidence>
<sequence>MPGENNFKKRSRPHLKIWNKANKTEILDKEISNLMAGRKLLKELDSSTIEKFSQFPLSEPTRRGLKAASFFKPTAVQKKSLKHTLLGKDVIVQAKTGSGKTLAFVIPVLEHIYTEKISSFDGPIAVILTPTRELAKQIFAVFQRVGKFHNFTMIDIMGGKTNIGKREEWQRAANANIIIGTPGRFAQHQRQNPSLDMSNLRFLILDEVDRLLDPTFRSELISIANNLSSSRHCMLFSATFSRNQCDLSALGLKSPVMISTESNHVSATPANLKQAYSVVPLGKKLDHLWTFLQSHCKKKIIVFFSTQKQVRFVHDLFTQMRPYFSLMQLRGNMLQSKRFKIYEKFSQTPRGIVLFATNVAERGLDFPEVDWVVQFDCPKQLDDYIHRVGRTARAERRGQALMFLLPSEVGIIKLLSERNVQLRRMQIPESRIHTVVTTRAPALLASKPELAESGRIAFGAYLRDYCFIPKSLTSKNDSQQTSEEPASMSLVFKPGELPVDEFAASLGLALVPELPNEMLKYIPKNAKKARKSTLLLATDISQKDPSKFNSDEDEGTVDDDEDNGEGGFLQRKAFSVLRPEIKAKVETTGKKLLEVVDSSDDDDESDSDEGEKMNEESKPSEPELPVKKSKKRPLTRIQQAKRELKRKIFTHTRVEYDAEGKPIAKYVGGVRVDLDGDEEAALPPARLDIEAEREKLRSIVDVEDKARWRAQIRAKHRAERIKAKEERKAEQAAKSLSQLDAGDADEDDTYGASDNGSNNSRHSDGSNDNSDDEIQHKDLGDLEYSEESVESDKSEEEEEEPAQKRSKKD</sequence>
<evidence type="ECO:0000259" key="11">
    <source>
        <dbReference type="PROSITE" id="PS51195"/>
    </source>
</evidence>
<gene>
    <name evidence="12" type="ORF">WMSIL1_LOCUS8750</name>
</gene>
<feature type="short sequence motif" description="Q motif" evidence="6">
    <location>
        <begin position="50"/>
        <end position="78"/>
    </location>
</feature>
<dbReference type="PROSITE" id="PS51195">
    <property type="entry name" value="Q_MOTIF"/>
    <property type="match status" value="1"/>
</dbReference>
<dbReference type="PROSITE" id="PS51192">
    <property type="entry name" value="HELICASE_ATP_BIND_1"/>
    <property type="match status" value="1"/>
</dbReference>
<evidence type="ECO:0000313" key="12">
    <source>
        <dbReference type="EMBL" id="VUZ49398.1"/>
    </source>
</evidence>
<keyword evidence="5 7" id="KW-0694">RNA-binding</keyword>
<evidence type="ECO:0000256" key="1">
    <source>
        <dbReference type="ARBA" id="ARBA00022741"/>
    </source>
</evidence>
<comment type="function">
    <text evidence="7">RNA helicase.</text>
</comment>
<dbReference type="GO" id="GO:0003723">
    <property type="term" value="F:RNA binding"/>
    <property type="evidence" value="ECO:0007669"/>
    <property type="project" value="UniProtKB-UniRule"/>
</dbReference>
<dbReference type="Pfam" id="PF00271">
    <property type="entry name" value="Helicase_C"/>
    <property type="match status" value="1"/>
</dbReference>
<comment type="domain">
    <text evidence="7">The Q motif is unique to and characteristic of the DEAD box family of RNA helicases and controls ATP binding and hydrolysis.</text>
</comment>
<dbReference type="Proteomes" id="UP000321570">
    <property type="component" value="Unassembled WGS sequence"/>
</dbReference>
<evidence type="ECO:0000259" key="10">
    <source>
        <dbReference type="PROSITE" id="PS51194"/>
    </source>
</evidence>
<feature type="compositionally biased region" description="Acidic residues" evidence="8">
    <location>
        <begin position="597"/>
        <end position="609"/>
    </location>
</feature>
<feature type="compositionally biased region" description="Acidic residues" evidence="8">
    <location>
        <begin position="551"/>
        <end position="564"/>
    </location>
</feature>
<dbReference type="EC" id="3.6.4.13" evidence="7"/>
<comment type="catalytic activity">
    <reaction evidence="7">
        <text>ATP + H2O = ADP + phosphate + H(+)</text>
        <dbReference type="Rhea" id="RHEA:13065"/>
        <dbReference type="ChEBI" id="CHEBI:15377"/>
        <dbReference type="ChEBI" id="CHEBI:15378"/>
        <dbReference type="ChEBI" id="CHEBI:30616"/>
        <dbReference type="ChEBI" id="CHEBI:43474"/>
        <dbReference type="ChEBI" id="CHEBI:456216"/>
        <dbReference type="EC" id="3.6.4.13"/>
    </reaction>
</comment>
<dbReference type="InterPro" id="IPR027417">
    <property type="entry name" value="P-loop_NTPase"/>
</dbReference>
<evidence type="ECO:0000256" key="4">
    <source>
        <dbReference type="ARBA" id="ARBA00022840"/>
    </source>
</evidence>
<dbReference type="SMART" id="SM00490">
    <property type="entry name" value="HELICc"/>
    <property type="match status" value="1"/>
</dbReference>
<dbReference type="InterPro" id="IPR014014">
    <property type="entry name" value="RNA_helicase_DEAD_Q_motif"/>
</dbReference>
<evidence type="ECO:0000256" key="7">
    <source>
        <dbReference type="RuleBase" id="RU365068"/>
    </source>
</evidence>
<dbReference type="InterPro" id="IPR011545">
    <property type="entry name" value="DEAD/DEAH_box_helicase_dom"/>
</dbReference>
<feature type="domain" description="Helicase C-terminal" evidence="10">
    <location>
        <begin position="284"/>
        <end position="443"/>
    </location>
</feature>
<keyword evidence="4 7" id="KW-0067">ATP-binding</keyword>
<dbReference type="AlphaFoldDB" id="A0A564YRR9"/>
<evidence type="ECO:0000256" key="2">
    <source>
        <dbReference type="ARBA" id="ARBA00022801"/>
    </source>
</evidence>
<dbReference type="SMART" id="SM00487">
    <property type="entry name" value="DEXDc"/>
    <property type="match status" value="1"/>
</dbReference>
<feature type="region of interest" description="Disordered" evidence="8">
    <location>
        <begin position="543"/>
        <end position="568"/>
    </location>
</feature>
<dbReference type="PANTHER" id="PTHR24031">
    <property type="entry name" value="RNA HELICASE"/>
    <property type="match status" value="1"/>
</dbReference>
<keyword evidence="2 7" id="KW-0378">Hydrolase</keyword>
<evidence type="ECO:0000256" key="6">
    <source>
        <dbReference type="PROSITE-ProRule" id="PRU00552"/>
    </source>
</evidence>
<protein>
    <recommendedName>
        <fullName evidence="7">ATP-dependent RNA helicase</fullName>
        <ecNumber evidence="7">3.6.4.13</ecNumber>
    </recommendedName>
</protein>
<keyword evidence="3 7" id="KW-0347">Helicase</keyword>
<keyword evidence="13" id="KW-1185">Reference proteome</keyword>
<accession>A0A564YRR9</accession>
<feature type="compositionally biased region" description="Acidic residues" evidence="8">
    <location>
        <begin position="781"/>
        <end position="800"/>
    </location>
</feature>
<feature type="compositionally biased region" description="Basic and acidic residues" evidence="8">
    <location>
        <begin position="720"/>
        <end position="731"/>
    </location>
</feature>
<dbReference type="CDD" id="cd18787">
    <property type="entry name" value="SF2_C_DEAD"/>
    <property type="match status" value="1"/>
</dbReference>
<proteinExistence type="inferred from homology"/>